<reference evidence="6 7" key="1">
    <citation type="submission" date="2017-06" db="EMBL/GenBank/DDBJ databases">
        <authorList>
            <person name="Kim H.J."/>
            <person name="Triplett B.A."/>
        </authorList>
    </citation>
    <scope>NUCLEOTIDE SEQUENCE [LARGE SCALE GENOMIC DNA]</scope>
    <source>
        <strain evidence="6 7">DSM 43151</strain>
    </source>
</reference>
<dbReference type="SMART" id="SM00421">
    <property type="entry name" value="HTH_LUXR"/>
    <property type="match status" value="1"/>
</dbReference>
<evidence type="ECO:0000256" key="1">
    <source>
        <dbReference type="ARBA" id="ARBA00022553"/>
    </source>
</evidence>
<feature type="domain" description="Response regulatory" evidence="5">
    <location>
        <begin position="22"/>
        <end position="139"/>
    </location>
</feature>
<evidence type="ECO:0000313" key="7">
    <source>
        <dbReference type="Proteomes" id="UP000198415"/>
    </source>
</evidence>
<keyword evidence="1 3" id="KW-0597">Phosphoprotein</keyword>
<dbReference type="InterPro" id="IPR058245">
    <property type="entry name" value="NreC/VraR/RcsB-like_REC"/>
</dbReference>
<dbReference type="SUPFAM" id="SSF46894">
    <property type="entry name" value="C-terminal effector domain of the bipartite response regulators"/>
    <property type="match status" value="1"/>
</dbReference>
<evidence type="ECO:0000256" key="3">
    <source>
        <dbReference type="PROSITE-ProRule" id="PRU00169"/>
    </source>
</evidence>
<dbReference type="InterPro" id="IPR000792">
    <property type="entry name" value="Tscrpt_reg_LuxR_C"/>
</dbReference>
<dbReference type="InterPro" id="IPR016032">
    <property type="entry name" value="Sig_transdc_resp-reg_C-effctor"/>
</dbReference>
<proteinExistence type="predicted"/>
<dbReference type="InterPro" id="IPR011006">
    <property type="entry name" value="CheY-like_superfamily"/>
</dbReference>
<dbReference type="InterPro" id="IPR001789">
    <property type="entry name" value="Sig_transdc_resp-reg_receiver"/>
</dbReference>
<dbReference type="PRINTS" id="PR00038">
    <property type="entry name" value="HTHLUXR"/>
</dbReference>
<dbReference type="Pfam" id="PF00072">
    <property type="entry name" value="Response_reg"/>
    <property type="match status" value="1"/>
</dbReference>
<dbReference type="InterPro" id="IPR039420">
    <property type="entry name" value="WalR-like"/>
</dbReference>
<dbReference type="GO" id="GO:0006355">
    <property type="term" value="P:regulation of DNA-templated transcription"/>
    <property type="evidence" value="ECO:0007669"/>
    <property type="project" value="InterPro"/>
</dbReference>
<evidence type="ECO:0000259" key="4">
    <source>
        <dbReference type="PROSITE" id="PS50043"/>
    </source>
</evidence>
<dbReference type="Proteomes" id="UP000198415">
    <property type="component" value="Unassembled WGS sequence"/>
</dbReference>
<gene>
    <name evidence="6" type="ORF">SAMN06264365_117102</name>
</gene>
<accession>A0A239F633</accession>
<evidence type="ECO:0000256" key="2">
    <source>
        <dbReference type="ARBA" id="ARBA00023125"/>
    </source>
</evidence>
<dbReference type="PANTHER" id="PTHR43214">
    <property type="entry name" value="TWO-COMPONENT RESPONSE REGULATOR"/>
    <property type="match status" value="1"/>
</dbReference>
<dbReference type="CDD" id="cd06170">
    <property type="entry name" value="LuxR_C_like"/>
    <property type="match status" value="1"/>
</dbReference>
<dbReference type="Pfam" id="PF00196">
    <property type="entry name" value="GerE"/>
    <property type="match status" value="1"/>
</dbReference>
<dbReference type="PROSITE" id="PS50110">
    <property type="entry name" value="RESPONSE_REGULATORY"/>
    <property type="match status" value="1"/>
</dbReference>
<dbReference type="GO" id="GO:0003677">
    <property type="term" value="F:DNA binding"/>
    <property type="evidence" value="ECO:0007669"/>
    <property type="project" value="UniProtKB-KW"/>
</dbReference>
<dbReference type="GO" id="GO:0000160">
    <property type="term" value="P:phosphorelay signal transduction system"/>
    <property type="evidence" value="ECO:0007669"/>
    <property type="project" value="InterPro"/>
</dbReference>
<protein>
    <submittedName>
        <fullName evidence="6">Two component transcriptional regulator, LuxR family</fullName>
    </submittedName>
</protein>
<evidence type="ECO:0000313" key="6">
    <source>
        <dbReference type="EMBL" id="SNS52265.1"/>
    </source>
</evidence>
<dbReference type="Gene3D" id="3.40.50.2300">
    <property type="match status" value="1"/>
</dbReference>
<keyword evidence="7" id="KW-1185">Reference proteome</keyword>
<feature type="modified residue" description="4-aspartylphosphate" evidence="3">
    <location>
        <position position="74"/>
    </location>
</feature>
<feature type="domain" description="HTH luxR-type" evidence="4">
    <location>
        <begin position="167"/>
        <end position="231"/>
    </location>
</feature>
<dbReference type="SUPFAM" id="SSF52172">
    <property type="entry name" value="CheY-like"/>
    <property type="match status" value="1"/>
</dbReference>
<sequence length="234" mass="25727">MLMDGDECRRTGRYGEAMAPIRVVLVDDHEMVLHGVAAMLSRFPDRVQVIGTASELPRAVRAFTDERPDIVLCDVRLHRASGLDVCKAIRDVDARAKVVFLTVYDDEQYLYQALRAGASGYLLKRVDAHELVRHLENASLGEIVIDPILAGRVAVSAAHLEKGEFWPGARLGLTQRESEVLALLVAGLSNKAIAARLVVSDETVKTHLRGLYRKLAVRDRGGAVAVALREGLFH</sequence>
<organism evidence="6 7">
    <name type="scientific">Actinoplanes regularis</name>
    <dbReference type="NCBI Taxonomy" id="52697"/>
    <lineage>
        <taxon>Bacteria</taxon>
        <taxon>Bacillati</taxon>
        <taxon>Actinomycetota</taxon>
        <taxon>Actinomycetes</taxon>
        <taxon>Micromonosporales</taxon>
        <taxon>Micromonosporaceae</taxon>
        <taxon>Actinoplanes</taxon>
    </lineage>
</organism>
<keyword evidence="2" id="KW-0238">DNA-binding</keyword>
<dbReference type="SMART" id="SM00448">
    <property type="entry name" value="REC"/>
    <property type="match status" value="1"/>
</dbReference>
<dbReference type="EMBL" id="FZNR01000017">
    <property type="protein sequence ID" value="SNS52265.1"/>
    <property type="molecule type" value="Genomic_DNA"/>
</dbReference>
<dbReference type="AlphaFoldDB" id="A0A239F633"/>
<evidence type="ECO:0000259" key="5">
    <source>
        <dbReference type="PROSITE" id="PS50110"/>
    </source>
</evidence>
<dbReference type="PROSITE" id="PS50043">
    <property type="entry name" value="HTH_LUXR_2"/>
    <property type="match status" value="1"/>
</dbReference>
<dbReference type="CDD" id="cd17535">
    <property type="entry name" value="REC_NarL-like"/>
    <property type="match status" value="1"/>
</dbReference>
<name>A0A239F633_9ACTN</name>